<dbReference type="Pfam" id="PF09750">
    <property type="entry name" value="DRY_EERY"/>
    <property type="match status" value="1"/>
</dbReference>
<dbReference type="SUPFAM" id="SSF109905">
    <property type="entry name" value="Surp module (SWAP domain)"/>
    <property type="match status" value="2"/>
</dbReference>
<dbReference type="InterPro" id="IPR040397">
    <property type="entry name" value="SWAP"/>
</dbReference>
<accession>A0A8I6RDJ9</accession>
<dbReference type="InterPro" id="IPR019147">
    <property type="entry name" value="SWAP_N_domain"/>
</dbReference>
<dbReference type="Proteomes" id="UP000494040">
    <property type="component" value="Unassembled WGS sequence"/>
</dbReference>
<keyword evidence="2" id="KW-0677">Repeat</keyword>
<dbReference type="EnsemblMetazoa" id="XM_014384974.2">
    <property type="protein sequence ID" value="XP_014240460.1"/>
    <property type="gene ID" value="LOC106661515"/>
</dbReference>
<evidence type="ECO:0000256" key="4">
    <source>
        <dbReference type="ARBA" id="ARBA00023015"/>
    </source>
</evidence>
<dbReference type="PANTHER" id="PTHR13161:SF15">
    <property type="entry name" value="SPLICING FACTOR, SUPPRESSOR OF WHITE-APRICOT HOMOLOG"/>
    <property type="match status" value="1"/>
</dbReference>
<evidence type="ECO:0000256" key="5">
    <source>
        <dbReference type="ARBA" id="ARBA00023163"/>
    </source>
</evidence>
<feature type="compositionally biased region" description="Basic and acidic residues" evidence="7">
    <location>
        <begin position="468"/>
        <end position="495"/>
    </location>
</feature>
<dbReference type="PANTHER" id="PTHR13161">
    <property type="entry name" value="SPLICING FACTOR SUPPRESSOR OF WHITE APRICOT"/>
    <property type="match status" value="1"/>
</dbReference>
<dbReference type="Pfam" id="PF01805">
    <property type="entry name" value="Surp"/>
    <property type="match status" value="2"/>
</dbReference>
<keyword evidence="4" id="KW-0805">Transcription regulation</keyword>
<proteinExistence type="predicted"/>
<keyword evidence="1" id="KW-0507">mRNA processing</keyword>
<dbReference type="KEGG" id="clec:106661515"/>
<dbReference type="CTD" id="31054"/>
<dbReference type="AlphaFoldDB" id="A0A8I6RDJ9"/>
<name>A0A8I6RDJ9_CIMLE</name>
<evidence type="ECO:0000313" key="10">
    <source>
        <dbReference type="Proteomes" id="UP000494040"/>
    </source>
</evidence>
<dbReference type="OrthoDB" id="5836667at2759"/>
<sequence length="510" mass="58839">MFIITNICCVRQLDPSCIVPSIGPINRHPKDNWHCCLHSPKLRYTTRISYKYRRQTKMSIKGNDEQGKIDLLVFGYACKLFRDDEKALMIDSGSHLIPWMGDETLKIDRYDGRGALYDLSAHEPKADSKYELTEEEKTVEQICDQERYRSLYINEEEEIFYRSEIAKRSQKKEQEYSEVAYNYDVPNYPGDEPSVEDAPSKPFVPPPDLKIPHDMKVPETVKHNAILERTALFLAQQGPQMEILMKVKQQGNKNFDFLSHTDELHRYYLHLKALIKAGSYVPKEQYMDDDIGANQKGDYLHPTHATNAPTPMSEDQKVKPPPPNSISPPDYMQKIIAIMVRYVLKNGNRFESTVMKRGDLRFSFLNPKNPYHSFYQEELRKKQAKTEVLKTATGDACKPKKEEKETGKSLKRKPIPVCFSIKKPKESEGLEVSSALLMEESSDEDETGSVSSPKQQKTEPDVDVVNSLEKRLKKSSEVTKKHKEKKDLHLQNERKMKVAQFLKDLKKKGT</sequence>
<feature type="region of interest" description="Disordered" evidence="7">
    <location>
        <begin position="292"/>
        <end position="327"/>
    </location>
</feature>
<keyword evidence="6" id="KW-0508">mRNA splicing</keyword>
<feature type="region of interest" description="Disordered" evidence="7">
    <location>
        <begin position="430"/>
        <end position="495"/>
    </location>
</feature>
<dbReference type="SMART" id="SM01141">
    <property type="entry name" value="DRY_EERY"/>
    <property type="match status" value="1"/>
</dbReference>
<dbReference type="GeneID" id="106661515"/>
<dbReference type="GO" id="GO:0000395">
    <property type="term" value="P:mRNA 5'-splice site recognition"/>
    <property type="evidence" value="ECO:0007669"/>
    <property type="project" value="TreeGrafter"/>
</dbReference>
<dbReference type="SMART" id="SM00648">
    <property type="entry name" value="SWAP"/>
    <property type="match status" value="2"/>
</dbReference>
<dbReference type="PROSITE" id="PS50128">
    <property type="entry name" value="SURP"/>
    <property type="match status" value="2"/>
</dbReference>
<reference evidence="9" key="1">
    <citation type="submission" date="2022-01" db="UniProtKB">
        <authorList>
            <consortium name="EnsemblMetazoa"/>
        </authorList>
    </citation>
    <scope>IDENTIFICATION</scope>
</reference>
<dbReference type="InterPro" id="IPR000061">
    <property type="entry name" value="Surp"/>
</dbReference>
<keyword evidence="3" id="KW-0694">RNA-binding</keyword>
<dbReference type="InterPro" id="IPR035967">
    <property type="entry name" value="SWAP/Surp_sf"/>
</dbReference>
<evidence type="ECO:0000256" key="6">
    <source>
        <dbReference type="ARBA" id="ARBA00023187"/>
    </source>
</evidence>
<dbReference type="GO" id="GO:0003723">
    <property type="term" value="F:RNA binding"/>
    <property type="evidence" value="ECO:0007669"/>
    <property type="project" value="UniProtKB-KW"/>
</dbReference>
<feature type="domain" description="SURP motif" evidence="8">
    <location>
        <begin position="226"/>
        <end position="268"/>
    </location>
</feature>
<dbReference type="RefSeq" id="XP_014240460.1">
    <property type="nucleotide sequence ID" value="XM_014384974.2"/>
</dbReference>
<feature type="domain" description="SURP motif" evidence="8">
    <location>
        <begin position="335"/>
        <end position="375"/>
    </location>
</feature>
<protein>
    <recommendedName>
        <fullName evidence="8">SURP motif domain-containing protein</fullName>
    </recommendedName>
</protein>
<evidence type="ECO:0000256" key="7">
    <source>
        <dbReference type="SAM" id="MobiDB-lite"/>
    </source>
</evidence>
<dbReference type="Gene3D" id="1.10.10.790">
    <property type="entry name" value="Surp module"/>
    <property type="match status" value="2"/>
</dbReference>
<evidence type="ECO:0000259" key="8">
    <source>
        <dbReference type="PROSITE" id="PS50128"/>
    </source>
</evidence>
<organism evidence="9 10">
    <name type="scientific">Cimex lectularius</name>
    <name type="common">Bed bug</name>
    <name type="synonym">Acanthia lectularia</name>
    <dbReference type="NCBI Taxonomy" id="79782"/>
    <lineage>
        <taxon>Eukaryota</taxon>
        <taxon>Metazoa</taxon>
        <taxon>Ecdysozoa</taxon>
        <taxon>Arthropoda</taxon>
        <taxon>Hexapoda</taxon>
        <taxon>Insecta</taxon>
        <taxon>Pterygota</taxon>
        <taxon>Neoptera</taxon>
        <taxon>Paraneoptera</taxon>
        <taxon>Hemiptera</taxon>
        <taxon>Heteroptera</taxon>
        <taxon>Panheteroptera</taxon>
        <taxon>Cimicomorpha</taxon>
        <taxon>Cimicidae</taxon>
        <taxon>Cimex</taxon>
    </lineage>
</organism>
<evidence type="ECO:0000256" key="1">
    <source>
        <dbReference type="ARBA" id="ARBA00022664"/>
    </source>
</evidence>
<evidence type="ECO:0000256" key="3">
    <source>
        <dbReference type="ARBA" id="ARBA00022884"/>
    </source>
</evidence>
<keyword evidence="10" id="KW-1185">Reference proteome</keyword>
<evidence type="ECO:0000256" key="2">
    <source>
        <dbReference type="ARBA" id="ARBA00022737"/>
    </source>
</evidence>
<keyword evidence="5" id="KW-0804">Transcription</keyword>
<evidence type="ECO:0000313" key="9">
    <source>
        <dbReference type="EnsemblMetazoa" id="XP_014240460.1"/>
    </source>
</evidence>